<keyword evidence="2" id="KW-1185">Reference proteome</keyword>
<evidence type="ECO:0000313" key="1">
    <source>
        <dbReference type="EMBL" id="CAH2311523.1"/>
    </source>
</evidence>
<protein>
    <submittedName>
        <fullName evidence="1">Uncharacterized protein</fullName>
    </submittedName>
</protein>
<dbReference type="AlphaFoldDB" id="A0AAD1SU32"/>
<dbReference type="EMBL" id="OW240919">
    <property type="protein sequence ID" value="CAH2311523.1"/>
    <property type="molecule type" value="Genomic_DNA"/>
</dbReference>
<evidence type="ECO:0000313" key="2">
    <source>
        <dbReference type="Proteomes" id="UP001295444"/>
    </source>
</evidence>
<proteinExistence type="predicted"/>
<name>A0AAD1SU32_PELCU</name>
<gene>
    <name evidence="1" type="ORF">PECUL_23A035517</name>
</gene>
<dbReference type="Proteomes" id="UP001295444">
    <property type="component" value="Chromosome 08"/>
</dbReference>
<sequence length="140" mass="16259">MWTGENCFQVQKCQIVSPPKFEMSLFEWARYRIKKITVRGTPVIRQDGSRSPQHHQLQKTAARHTVLEAHKAPPVPVTAPPNQSHRKTEDQRVFCWTYESELILAYILAALHNGKLLIFRDLDVLLQFLLQKLNPETTEL</sequence>
<reference evidence="1" key="1">
    <citation type="submission" date="2022-03" db="EMBL/GenBank/DDBJ databases">
        <authorList>
            <person name="Alioto T."/>
            <person name="Alioto T."/>
            <person name="Gomez Garrido J."/>
        </authorList>
    </citation>
    <scope>NUCLEOTIDE SEQUENCE</scope>
</reference>
<organism evidence="1 2">
    <name type="scientific">Pelobates cultripes</name>
    <name type="common">Western spadefoot toad</name>
    <dbReference type="NCBI Taxonomy" id="61616"/>
    <lineage>
        <taxon>Eukaryota</taxon>
        <taxon>Metazoa</taxon>
        <taxon>Chordata</taxon>
        <taxon>Craniata</taxon>
        <taxon>Vertebrata</taxon>
        <taxon>Euteleostomi</taxon>
        <taxon>Amphibia</taxon>
        <taxon>Batrachia</taxon>
        <taxon>Anura</taxon>
        <taxon>Pelobatoidea</taxon>
        <taxon>Pelobatidae</taxon>
        <taxon>Pelobates</taxon>
    </lineage>
</organism>
<accession>A0AAD1SU32</accession>